<dbReference type="InterPro" id="IPR002826">
    <property type="entry name" value="MptE-like"/>
</dbReference>
<reference evidence="2 3" key="1">
    <citation type="submission" date="2019-11" db="EMBL/GenBank/DDBJ databases">
        <authorList>
            <person name="Holert J."/>
        </authorList>
    </citation>
    <scope>NUCLEOTIDE SEQUENCE [LARGE SCALE GENOMIC DNA]</scope>
    <source>
        <strain evidence="2">BC5_2</strain>
    </source>
</reference>
<dbReference type="Proteomes" id="UP000434580">
    <property type="component" value="Unassembled WGS sequence"/>
</dbReference>
<proteinExistence type="predicted"/>
<organism evidence="2 3">
    <name type="scientific">BD1-7 clade bacterium</name>
    <dbReference type="NCBI Taxonomy" id="2029982"/>
    <lineage>
        <taxon>Bacteria</taxon>
        <taxon>Pseudomonadati</taxon>
        <taxon>Pseudomonadota</taxon>
        <taxon>Gammaproteobacteria</taxon>
        <taxon>Cellvibrionales</taxon>
        <taxon>Spongiibacteraceae</taxon>
        <taxon>BD1-7 clade</taxon>
    </lineage>
</organism>
<name>A0A5S9QI01_9GAMM</name>
<dbReference type="EMBL" id="CACSII010000019">
    <property type="protein sequence ID" value="CAA0117253.1"/>
    <property type="molecule type" value="Genomic_DNA"/>
</dbReference>
<accession>A0A5S9QI01</accession>
<gene>
    <name evidence="2" type="ORF">DPBNPPHM_02237</name>
</gene>
<feature type="domain" description="6-hydroxymethylpterin diphosphokinase MptE-like" evidence="1">
    <location>
        <begin position="8"/>
        <end position="154"/>
    </location>
</feature>
<evidence type="ECO:0000313" key="2">
    <source>
        <dbReference type="EMBL" id="CAA0117253.1"/>
    </source>
</evidence>
<dbReference type="OrthoDB" id="7254531at2"/>
<dbReference type="AlphaFoldDB" id="A0A5S9QI01"/>
<evidence type="ECO:0000313" key="3">
    <source>
        <dbReference type="Proteomes" id="UP000434580"/>
    </source>
</evidence>
<dbReference type="Gene3D" id="3.90.1480.10">
    <property type="entry name" value="Alpha-2,3-sialyltransferase"/>
    <property type="match status" value="1"/>
</dbReference>
<dbReference type="Pfam" id="PF01973">
    <property type="entry name" value="MptE-like"/>
    <property type="match status" value="1"/>
</dbReference>
<sequence>MRSWQSRHVLQHIKDEHRGEKAVILCNGPSLNQIDLTALDGVFTLGLNKINLLFEQTTFRPSVIVSVNPHVIHQNHEFFNATDIPLFLSHRASRSFAKQKNTTFLQMSDYPIFSTDCSLSVYEGYTVTFVAMQLAFHLGFQDVALVGCDHHFNNTQGKPNEEQQFSGNDSAHFSSAYFSDGQTWQVPDLDNSNISYLMALKAYSENGRGLYNASIGGKLECLPRIGLTDFLAA</sequence>
<protein>
    <recommendedName>
        <fullName evidence="1">6-hydroxymethylpterin diphosphokinase MptE-like domain-containing protein</fullName>
    </recommendedName>
</protein>
<evidence type="ECO:0000259" key="1">
    <source>
        <dbReference type="Pfam" id="PF01973"/>
    </source>
</evidence>